<feature type="domain" description="MlaB-like STAS" evidence="1">
    <location>
        <begin position="4"/>
        <end position="78"/>
    </location>
</feature>
<name>A0ABX1CIB4_9SPHN</name>
<reference evidence="2 3" key="1">
    <citation type="submission" date="2020-03" db="EMBL/GenBank/DDBJ databases">
        <authorList>
            <person name="Wang L."/>
            <person name="He N."/>
            <person name="Li Y."/>
            <person name="Fang Y."/>
            <person name="Zhang F."/>
        </authorList>
    </citation>
    <scope>NUCLEOTIDE SEQUENCE [LARGE SCALE GENOMIC DNA]</scope>
    <source>
        <strain evidence="2 3">36D10-4-7</strain>
    </source>
</reference>
<dbReference type="InterPro" id="IPR058548">
    <property type="entry name" value="MlaB-like_STAS"/>
</dbReference>
<dbReference type="EMBL" id="JAAVJH010000001">
    <property type="protein sequence ID" value="NJR77109.1"/>
    <property type="molecule type" value="Genomic_DNA"/>
</dbReference>
<gene>
    <name evidence="2" type="ORF">HBH26_00585</name>
</gene>
<sequence length="87" mass="8627">MTPVTLPAMFDLTAATALADTFRAVRGPIVVDGAAVERVGAAGLQLLLSARATAAEAGHRLTIITPSAALQAAARTAGAGFLLAADV</sequence>
<evidence type="ECO:0000313" key="2">
    <source>
        <dbReference type="EMBL" id="NJR77109.1"/>
    </source>
</evidence>
<comment type="caution">
    <text evidence="2">The sequence shown here is derived from an EMBL/GenBank/DDBJ whole genome shotgun (WGS) entry which is preliminary data.</text>
</comment>
<dbReference type="SUPFAM" id="SSF52091">
    <property type="entry name" value="SpoIIaa-like"/>
    <property type="match status" value="1"/>
</dbReference>
<accession>A0ABX1CIB4</accession>
<dbReference type="Gene3D" id="3.30.750.24">
    <property type="entry name" value="STAS domain"/>
    <property type="match status" value="1"/>
</dbReference>
<proteinExistence type="predicted"/>
<dbReference type="Pfam" id="PF13466">
    <property type="entry name" value="STAS_2"/>
    <property type="match status" value="1"/>
</dbReference>
<evidence type="ECO:0000259" key="1">
    <source>
        <dbReference type="Pfam" id="PF13466"/>
    </source>
</evidence>
<dbReference type="InterPro" id="IPR036513">
    <property type="entry name" value="STAS_dom_sf"/>
</dbReference>
<dbReference type="Proteomes" id="UP000732399">
    <property type="component" value="Unassembled WGS sequence"/>
</dbReference>
<evidence type="ECO:0000313" key="3">
    <source>
        <dbReference type="Proteomes" id="UP000732399"/>
    </source>
</evidence>
<keyword evidence="3" id="KW-1185">Reference proteome</keyword>
<dbReference type="RefSeq" id="WP_168132619.1">
    <property type="nucleotide sequence ID" value="NZ_JAAVJH010000001.1"/>
</dbReference>
<protein>
    <submittedName>
        <fullName evidence="2">STAS domain-containing protein</fullName>
    </submittedName>
</protein>
<organism evidence="2 3">
    <name type="scientific">Sphingomonas corticis</name>
    <dbReference type="NCBI Taxonomy" id="2722791"/>
    <lineage>
        <taxon>Bacteria</taxon>
        <taxon>Pseudomonadati</taxon>
        <taxon>Pseudomonadota</taxon>
        <taxon>Alphaproteobacteria</taxon>
        <taxon>Sphingomonadales</taxon>
        <taxon>Sphingomonadaceae</taxon>
        <taxon>Sphingomonas</taxon>
    </lineage>
</organism>